<sequence length="418" mass="44249">MIRNPFISGAALALSLAAVSIAQENWNQNLVLADCGIGTNPENATWSTSRQINWYHDAIWPTSEETNPTAPDQAVEMPYGDGKYPWNFEGASAILPNGDLWSVWINDGTPEPERAGRASSPKNGGTELWCYTYRNRPISTAVSNSSSICVTAFICNHLGTGPTPWTTAPGAPVQNPPSAPPGASGSPVPPSPPGTPGPPPSPAPPGQSEPAPPSPPPPPSTPPAAELPPSPTSPSAPENARSLRVSVDLSPKPAVWLGTVDAFLNSIKVAATNICQPLPIPNGQTSNITVNCQAVNESAIQYLPILFQVVRNLGAQSDSGHWFRSSPGLRVNDTSDDTFQLPQDFRLIATDEATSQVQAFISWEVESTARSSVLNCSRCDPSKFDTAYGQAITAPFSGLAPYYSRLLVESKCSPEVVC</sequence>
<feature type="region of interest" description="Disordered" evidence="1">
    <location>
        <begin position="165"/>
        <end position="244"/>
    </location>
</feature>
<name>A0A0G4KYB9_VERLO</name>
<dbReference type="EMBL" id="CVQI01005335">
    <property type="protein sequence ID" value="CRK14731.1"/>
    <property type="molecule type" value="Genomic_DNA"/>
</dbReference>
<feature type="non-terminal residue" evidence="3">
    <location>
        <position position="418"/>
    </location>
</feature>
<dbReference type="Proteomes" id="UP000045706">
    <property type="component" value="Unassembled WGS sequence"/>
</dbReference>
<evidence type="ECO:0008006" key="5">
    <source>
        <dbReference type="Google" id="ProtNLM"/>
    </source>
</evidence>
<evidence type="ECO:0000313" key="3">
    <source>
        <dbReference type="EMBL" id="CRK14731.1"/>
    </source>
</evidence>
<dbReference type="AlphaFoldDB" id="A0A0G4KYB9"/>
<protein>
    <recommendedName>
        <fullName evidence="5">Ig-like domain-containing protein</fullName>
    </recommendedName>
</protein>
<accession>A0A0G4KYB9</accession>
<evidence type="ECO:0000256" key="1">
    <source>
        <dbReference type="SAM" id="MobiDB-lite"/>
    </source>
</evidence>
<feature type="compositionally biased region" description="Pro residues" evidence="1">
    <location>
        <begin position="187"/>
        <end position="234"/>
    </location>
</feature>
<proteinExistence type="predicted"/>
<evidence type="ECO:0000313" key="4">
    <source>
        <dbReference type="Proteomes" id="UP000045706"/>
    </source>
</evidence>
<feature type="signal peptide" evidence="2">
    <location>
        <begin position="1"/>
        <end position="22"/>
    </location>
</feature>
<evidence type="ECO:0000256" key="2">
    <source>
        <dbReference type="SAM" id="SignalP"/>
    </source>
</evidence>
<gene>
    <name evidence="3" type="ORF">BN1723_010448</name>
</gene>
<feature type="chain" id="PRO_5002565625" description="Ig-like domain-containing protein" evidence="2">
    <location>
        <begin position="23"/>
        <end position="418"/>
    </location>
</feature>
<keyword evidence="2" id="KW-0732">Signal</keyword>
<reference evidence="4" key="1">
    <citation type="submission" date="2015-05" db="EMBL/GenBank/DDBJ databases">
        <authorList>
            <person name="Fogelqvist Johan"/>
        </authorList>
    </citation>
    <scope>NUCLEOTIDE SEQUENCE [LARGE SCALE GENOMIC DNA]</scope>
</reference>
<organism evidence="3 4">
    <name type="scientific">Verticillium longisporum</name>
    <name type="common">Verticillium dahliae var. longisporum</name>
    <dbReference type="NCBI Taxonomy" id="100787"/>
    <lineage>
        <taxon>Eukaryota</taxon>
        <taxon>Fungi</taxon>
        <taxon>Dikarya</taxon>
        <taxon>Ascomycota</taxon>
        <taxon>Pezizomycotina</taxon>
        <taxon>Sordariomycetes</taxon>
        <taxon>Hypocreomycetidae</taxon>
        <taxon>Glomerellales</taxon>
        <taxon>Plectosphaerellaceae</taxon>
        <taxon>Verticillium</taxon>
    </lineage>
</organism>